<dbReference type="AlphaFoldDB" id="A0AAD4EB97"/>
<gene>
    <name evidence="1" type="ORF">F5891DRAFT_948213</name>
</gene>
<keyword evidence="2" id="KW-1185">Reference proteome</keyword>
<organism evidence="1 2">
    <name type="scientific">Suillus fuscotomentosus</name>
    <dbReference type="NCBI Taxonomy" id="1912939"/>
    <lineage>
        <taxon>Eukaryota</taxon>
        <taxon>Fungi</taxon>
        <taxon>Dikarya</taxon>
        <taxon>Basidiomycota</taxon>
        <taxon>Agaricomycotina</taxon>
        <taxon>Agaricomycetes</taxon>
        <taxon>Agaricomycetidae</taxon>
        <taxon>Boletales</taxon>
        <taxon>Suillineae</taxon>
        <taxon>Suillaceae</taxon>
        <taxon>Suillus</taxon>
    </lineage>
</organism>
<dbReference type="RefSeq" id="XP_041228367.1">
    <property type="nucleotide sequence ID" value="XM_041374789.1"/>
</dbReference>
<feature type="non-terminal residue" evidence="1">
    <location>
        <position position="1"/>
    </location>
</feature>
<sequence>RPYGKGRRGLVENYKYSGVSHYLYMWPLNGFRSYSAVQHMRHLGGPLLSITGSYRHLTDVVRGDPEYVRLKQ</sequence>
<dbReference type="EMBL" id="JABBWK010000015">
    <property type="protein sequence ID" value="KAG1902792.1"/>
    <property type="molecule type" value="Genomic_DNA"/>
</dbReference>
<comment type="caution">
    <text evidence="1">The sequence shown here is derived from an EMBL/GenBank/DDBJ whole genome shotgun (WGS) entry which is preliminary data.</text>
</comment>
<evidence type="ECO:0000313" key="2">
    <source>
        <dbReference type="Proteomes" id="UP001195769"/>
    </source>
</evidence>
<dbReference type="GeneID" id="64669087"/>
<dbReference type="Proteomes" id="UP001195769">
    <property type="component" value="Unassembled WGS sequence"/>
</dbReference>
<protein>
    <submittedName>
        <fullName evidence="1">Uncharacterized protein</fullName>
    </submittedName>
</protein>
<name>A0AAD4EB97_9AGAM</name>
<proteinExistence type="predicted"/>
<reference evidence="1" key="1">
    <citation type="journal article" date="2020" name="New Phytol.">
        <title>Comparative genomics reveals dynamic genome evolution in host specialist ectomycorrhizal fungi.</title>
        <authorList>
            <person name="Lofgren L.A."/>
            <person name="Nguyen N.H."/>
            <person name="Vilgalys R."/>
            <person name="Ruytinx J."/>
            <person name="Liao H.L."/>
            <person name="Branco S."/>
            <person name="Kuo A."/>
            <person name="LaButti K."/>
            <person name="Lipzen A."/>
            <person name="Andreopoulos W."/>
            <person name="Pangilinan J."/>
            <person name="Riley R."/>
            <person name="Hundley H."/>
            <person name="Na H."/>
            <person name="Barry K."/>
            <person name="Grigoriev I.V."/>
            <person name="Stajich J.E."/>
            <person name="Kennedy P.G."/>
        </authorList>
    </citation>
    <scope>NUCLEOTIDE SEQUENCE</scope>
    <source>
        <strain evidence="1">FC203</strain>
    </source>
</reference>
<evidence type="ECO:0000313" key="1">
    <source>
        <dbReference type="EMBL" id="KAG1902792.1"/>
    </source>
</evidence>
<accession>A0AAD4EB97</accession>